<protein>
    <submittedName>
        <fullName evidence="3">Uncharacterized protein</fullName>
    </submittedName>
</protein>
<reference evidence="3" key="1">
    <citation type="submission" date="2022-11" db="UniProtKB">
        <authorList>
            <consortium name="WormBaseParasite"/>
        </authorList>
    </citation>
    <scope>IDENTIFICATION</scope>
</reference>
<organism evidence="2 3">
    <name type="scientific">Romanomermis culicivorax</name>
    <name type="common">Nematode worm</name>
    <dbReference type="NCBI Taxonomy" id="13658"/>
    <lineage>
        <taxon>Eukaryota</taxon>
        <taxon>Metazoa</taxon>
        <taxon>Ecdysozoa</taxon>
        <taxon>Nematoda</taxon>
        <taxon>Enoplea</taxon>
        <taxon>Dorylaimia</taxon>
        <taxon>Mermithida</taxon>
        <taxon>Mermithoidea</taxon>
        <taxon>Mermithidae</taxon>
        <taxon>Romanomermis</taxon>
    </lineage>
</organism>
<feature type="signal peptide" evidence="1">
    <location>
        <begin position="1"/>
        <end position="16"/>
    </location>
</feature>
<name>A0A915KCZ0_ROMCU</name>
<dbReference type="AlphaFoldDB" id="A0A915KCZ0"/>
<keyword evidence="2" id="KW-1185">Reference proteome</keyword>
<evidence type="ECO:0000313" key="2">
    <source>
        <dbReference type="Proteomes" id="UP000887565"/>
    </source>
</evidence>
<dbReference type="WBParaSite" id="nRc.2.0.1.t36653-RA">
    <property type="protein sequence ID" value="nRc.2.0.1.t36653-RA"/>
    <property type="gene ID" value="nRc.2.0.1.g36653"/>
</dbReference>
<sequence>MIILFILSTCLSTGRGDVFSKKHLCRVSSDAFYDEKAFASFACGQCFYYTFLLPYRLSYVTENCPNGVLICPKSKPPREIGRQNCTCRSEKFVYNLRGYGSSRGSLLEDLSMKPSLPKNFVQLTRDCCKAAEKCCQAMMGNEKISVNEPKFLECPQLQFYSDQGFFDPKNGVLIASLYQPYTKSAAPFNNSLQRSGETRALSIKDLSAQTAGCIFIAVNGSDWSISQQSSRA</sequence>
<feature type="chain" id="PRO_5037679582" evidence="1">
    <location>
        <begin position="17"/>
        <end position="232"/>
    </location>
</feature>
<evidence type="ECO:0000313" key="3">
    <source>
        <dbReference type="WBParaSite" id="nRc.2.0.1.t36653-RA"/>
    </source>
</evidence>
<keyword evidence="1" id="KW-0732">Signal</keyword>
<dbReference type="Proteomes" id="UP000887565">
    <property type="component" value="Unplaced"/>
</dbReference>
<proteinExistence type="predicted"/>
<accession>A0A915KCZ0</accession>
<evidence type="ECO:0000256" key="1">
    <source>
        <dbReference type="SAM" id="SignalP"/>
    </source>
</evidence>